<dbReference type="InterPro" id="IPR000595">
    <property type="entry name" value="cNMP-bd_dom"/>
</dbReference>
<reference evidence="4" key="1">
    <citation type="journal article" date="2019" name="Int. J. Syst. Evol. Microbiol.">
        <title>The Global Catalogue of Microorganisms (GCM) 10K type strain sequencing project: providing services to taxonomists for standard genome sequencing and annotation.</title>
        <authorList>
            <consortium name="The Broad Institute Genomics Platform"/>
            <consortium name="The Broad Institute Genome Sequencing Center for Infectious Disease"/>
            <person name="Wu L."/>
            <person name="Ma J."/>
        </authorList>
    </citation>
    <scope>NUCLEOTIDE SEQUENCE [LARGE SCALE GENOMIC DNA]</scope>
    <source>
        <strain evidence="4">PCU 280</strain>
    </source>
</reference>
<dbReference type="SMART" id="SM00100">
    <property type="entry name" value="cNMP"/>
    <property type="match status" value="1"/>
</dbReference>
<sequence>MKDILYKYMSSLTSLNEEEQQAIINEIHIGEFKKGTSLFEQGDVPTKCFFILKGCVRQYSINEEGKEVTSNFYTEEQAIALFNHYKQDKSSPYTYTCTEDSVMVVGELNTEKDMYNKYPQLELMTRMMIEENFNYLKEEYAAFIASPPEERFKALLIKRPTLINRVPQHQLASYLGMTAESLSRIKKRVQQENKD</sequence>
<dbReference type="PROSITE" id="PS50042">
    <property type="entry name" value="CNMP_BINDING_3"/>
    <property type="match status" value="1"/>
</dbReference>
<protein>
    <submittedName>
        <fullName evidence="3">Crp/Fnr family transcriptional regulator</fullName>
    </submittedName>
</protein>
<evidence type="ECO:0000313" key="3">
    <source>
        <dbReference type="EMBL" id="MFC6332674.1"/>
    </source>
</evidence>
<dbReference type="SUPFAM" id="SSF51206">
    <property type="entry name" value="cAMP-binding domain-like"/>
    <property type="match status" value="1"/>
</dbReference>
<dbReference type="InterPro" id="IPR050397">
    <property type="entry name" value="Env_Response_Regulators"/>
</dbReference>
<feature type="domain" description="Cyclic nucleotide-binding" evidence="2">
    <location>
        <begin position="11"/>
        <end position="57"/>
    </location>
</feature>
<keyword evidence="1" id="KW-0010">Activator</keyword>
<dbReference type="InterPro" id="IPR014710">
    <property type="entry name" value="RmlC-like_jellyroll"/>
</dbReference>
<dbReference type="RefSeq" id="WP_379233361.1">
    <property type="nucleotide sequence ID" value="NZ_JBHSTE010000003.1"/>
</dbReference>
<dbReference type="InterPro" id="IPR018490">
    <property type="entry name" value="cNMP-bd_dom_sf"/>
</dbReference>
<dbReference type="CDD" id="cd00038">
    <property type="entry name" value="CAP_ED"/>
    <property type="match status" value="1"/>
</dbReference>
<gene>
    <name evidence="3" type="ORF">ACFP56_08570</name>
</gene>
<dbReference type="Proteomes" id="UP001596233">
    <property type="component" value="Unassembled WGS sequence"/>
</dbReference>
<evidence type="ECO:0000256" key="1">
    <source>
        <dbReference type="ARBA" id="ARBA00023159"/>
    </source>
</evidence>
<evidence type="ECO:0000259" key="2">
    <source>
        <dbReference type="PROSITE" id="PS50042"/>
    </source>
</evidence>
<accession>A0ABW1V2K1</accession>
<proteinExistence type="predicted"/>
<evidence type="ECO:0000313" key="4">
    <source>
        <dbReference type="Proteomes" id="UP001596233"/>
    </source>
</evidence>
<dbReference type="EMBL" id="JBHSTE010000003">
    <property type="protein sequence ID" value="MFC6332674.1"/>
    <property type="molecule type" value="Genomic_DNA"/>
</dbReference>
<dbReference type="PANTHER" id="PTHR24567:SF76">
    <property type="entry name" value="CYCLIC NUCLEOTIDE-BINDING DOMAIN PROTEIN"/>
    <property type="match status" value="1"/>
</dbReference>
<dbReference type="Pfam" id="PF00027">
    <property type="entry name" value="cNMP_binding"/>
    <property type="match status" value="1"/>
</dbReference>
<comment type="caution">
    <text evidence="3">The sequence shown here is derived from an EMBL/GenBank/DDBJ whole genome shotgun (WGS) entry which is preliminary data.</text>
</comment>
<organism evidence="3 4">
    <name type="scientific">Paenibacillus septentrionalis</name>
    <dbReference type="NCBI Taxonomy" id="429342"/>
    <lineage>
        <taxon>Bacteria</taxon>
        <taxon>Bacillati</taxon>
        <taxon>Bacillota</taxon>
        <taxon>Bacilli</taxon>
        <taxon>Bacillales</taxon>
        <taxon>Paenibacillaceae</taxon>
        <taxon>Paenibacillus</taxon>
    </lineage>
</organism>
<name>A0ABW1V2K1_9BACL</name>
<keyword evidence="4" id="KW-1185">Reference proteome</keyword>
<dbReference type="PANTHER" id="PTHR24567">
    <property type="entry name" value="CRP FAMILY TRANSCRIPTIONAL REGULATORY PROTEIN"/>
    <property type="match status" value="1"/>
</dbReference>
<dbReference type="Gene3D" id="2.60.120.10">
    <property type="entry name" value="Jelly Rolls"/>
    <property type="match status" value="1"/>
</dbReference>